<sequence length="333" mass="36099">MEKTTSIAEMQKFIFGSKVICSDGEDGVLTHIGVDASTRRLTHIGVKQGRFFGKTVYIPFNTVTNASGNGVDLSITRDALAAASKEAPALTLLDGKSVVQQEGSAARGTLLLVAVQPKSGELAYIVARSLRQGQDTLLREEYVKELDKEYVEVSISEAALQTLPPYRPDSELQREVEDILFDLTPLHVDFKGMSVRVLDGVLYLNGNISSALRGDIVRDQALGVLGLLAIENHLIGDDRLAGDLAQKLAHDPRTHTLPIGVYPRLGVVRLSGAVHNVQQKNAAEEIARKFPGVQGVINDLIVKPDAEMLRVMSSSEGGEAIDKVPGKYIRHTK</sequence>
<keyword evidence="3" id="KW-1185">Reference proteome</keyword>
<name>A0A8J3IHK5_9CHLR</name>
<dbReference type="Gene3D" id="3.30.1340.30">
    <property type="match status" value="1"/>
</dbReference>
<dbReference type="InterPro" id="IPR051686">
    <property type="entry name" value="Lipoprotein_DolP"/>
</dbReference>
<feature type="domain" description="BON" evidence="1">
    <location>
        <begin position="236"/>
        <end position="304"/>
    </location>
</feature>
<dbReference type="EMBL" id="BNJK01000001">
    <property type="protein sequence ID" value="GHO91444.1"/>
    <property type="molecule type" value="Genomic_DNA"/>
</dbReference>
<dbReference type="Proteomes" id="UP000597444">
    <property type="component" value="Unassembled WGS sequence"/>
</dbReference>
<dbReference type="RefSeq" id="WP_220202339.1">
    <property type="nucleotide sequence ID" value="NZ_BNJK01000001.1"/>
</dbReference>
<organism evidence="2 3">
    <name type="scientific">Reticulibacter mediterranei</name>
    <dbReference type="NCBI Taxonomy" id="2778369"/>
    <lineage>
        <taxon>Bacteria</taxon>
        <taxon>Bacillati</taxon>
        <taxon>Chloroflexota</taxon>
        <taxon>Ktedonobacteria</taxon>
        <taxon>Ktedonobacterales</taxon>
        <taxon>Reticulibacteraceae</taxon>
        <taxon>Reticulibacter</taxon>
    </lineage>
</organism>
<dbReference type="Pfam" id="PF04972">
    <property type="entry name" value="BON"/>
    <property type="match status" value="1"/>
</dbReference>
<evidence type="ECO:0000259" key="1">
    <source>
        <dbReference type="PROSITE" id="PS50914"/>
    </source>
</evidence>
<evidence type="ECO:0000313" key="2">
    <source>
        <dbReference type="EMBL" id="GHO91444.1"/>
    </source>
</evidence>
<dbReference type="PANTHER" id="PTHR34606">
    <property type="entry name" value="BON DOMAIN-CONTAINING PROTEIN"/>
    <property type="match status" value="1"/>
</dbReference>
<evidence type="ECO:0000313" key="3">
    <source>
        <dbReference type="Proteomes" id="UP000597444"/>
    </source>
</evidence>
<dbReference type="InterPro" id="IPR011033">
    <property type="entry name" value="PRC_barrel-like_sf"/>
</dbReference>
<dbReference type="PROSITE" id="PS50914">
    <property type="entry name" value="BON"/>
    <property type="match status" value="1"/>
</dbReference>
<accession>A0A8J3IHK5</accession>
<dbReference type="AlphaFoldDB" id="A0A8J3IHK5"/>
<protein>
    <recommendedName>
        <fullName evidence="1">BON domain-containing protein</fullName>
    </recommendedName>
</protein>
<gene>
    <name evidence="2" type="ORF">KSF_014920</name>
</gene>
<dbReference type="PANTHER" id="PTHR34606:SF15">
    <property type="entry name" value="BON DOMAIN-CONTAINING PROTEIN"/>
    <property type="match status" value="1"/>
</dbReference>
<proteinExistence type="predicted"/>
<dbReference type="SUPFAM" id="SSF50346">
    <property type="entry name" value="PRC-barrel domain"/>
    <property type="match status" value="1"/>
</dbReference>
<reference evidence="2" key="1">
    <citation type="submission" date="2020-10" db="EMBL/GenBank/DDBJ databases">
        <title>Taxonomic study of unclassified bacteria belonging to the class Ktedonobacteria.</title>
        <authorList>
            <person name="Yabe S."/>
            <person name="Wang C.M."/>
            <person name="Zheng Y."/>
            <person name="Sakai Y."/>
            <person name="Cavaletti L."/>
            <person name="Monciardini P."/>
            <person name="Donadio S."/>
        </authorList>
    </citation>
    <scope>NUCLEOTIDE SEQUENCE</scope>
    <source>
        <strain evidence="2">ID150040</strain>
    </source>
</reference>
<dbReference type="InterPro" id="IPR007055">
    <property type="entry name" value="BON_dom"/>
</dbReference>
<comment type="caution">
    <text evidence="2">The sequence shown here is derived from an EMBL/GenBank/DDBJ whole genome shotgun (WGS) entry which is preliminary data.</text>
</comment>